<gene>
    <name evidence="1" type="ORF">GCM10007879_21610</name>
</gene>
<organism evidence="1 2">
    <name type="scientific">Maritalea porphyrae</name>
    <dbReference type="NCBI Taxonomy" id="880732"/>
    <lineage>
        <taxon>Bacteria</taxon>
        <taxon>Pseudomonadati</taxon>
        <taxon>Pseudomonadota</taxon>
        <taxon>Alphaproteobacteria</taxon>
        <taxon>Hyphomicrobiales</taxon>
        <taxon>Devosiaceae</taxon>
        <taxon>Maritalea</taxon>
    </lineage>
</organism>
<dbReference type="EMBL" id="BSNI01000002">
    <property type="protein sequence ID" value="GLQ17912.1"/>
    <property type="molecule type" value="Genomic_DNA"/>
</dbReference>
<protein>
    <submittedName>
        <fullName evidence="1">Uncharacterized protein</fullName>
    </submittedName>
</protein>
<proteinExistence type="predicted"/>
<dbReference type="Proteomes" id="UP001161405">
    <property type="component" value="Unassembled WGS sequence"/>
</dbReference>
<sequence length="187" mass="20381">MLKRRSKAKLAKLQTIDTPAGFLAPIGRANQQIHVEEAHSCGEFIASKGSRIVCTEPEGEVGIALLTGALSTGGQVKIYADAEHEGIARPEGAEIVEVGASATEKTLTDVGHFWVMPPAFSDLERYLEVWVYSGYKPLLCISPRDEFLLLRGFVQEIVSAGAPRAAERLMFARTPEEGWEKLSELLA</sequence>
<dbReference type="RefSeq" id="WP_284364386.1">
    <property type="nucleotide sequence ID" value="NZ_BSNI01000002.1"/>
</dbReference>
<evidence type="ECO:0000313" key="1">
    <source>
        <dbReference type="EMBL" id="GLQ17912.1"/>
    </source>
</evidence>
<reference evidence="1" key="1">
    <citation type="journal article" date="2014" name="Int. J. Syst. Evol. Microbiol.">
        <title>Complete genome of a new Firmicutes species belonging to the dominant human colonic microbiota ('Ruminococcus bicirculans') reveals two chromosomes and a selective capacity to utilize plant glucans.</title>
        <authorList>
            <consortium name="NISC Comparative Sequencing Program"/>
            <person name="Wegmann U."/>
            <person name="Louis P."/>
            <person name="Goesmann A."/>
            <person name="Henrissat B."/>
            <person name="Duncan S.H."/>
            <person name="Flint H.J."/>
        </authorList>
    </citation>
    <scope>NUCLEOTIDE SEQUENCE</scope>
    <source>
        <strain evidence="1">NBRC 107169</strain>
    </source>
</reference>
<keyword evidence="2" id="KW-1185">Reference proteome</keyword>
<evidence type="ECO:0000313" key="2">
    <source>
        <dbReference type="Proteomes" id="UP001161405"/>
    </source>
</evidence>
<name>A0ABQ5UTA8_9HYPH</name>
<reference evidence="1" key="2">
    <citation type="submission" date="2023-01" db="EMBL/GenBank/DDBJ databases">
        <title>Draft genome sequence of Maritalea porphyrae strain NBRC 107169.</title>
        <authorList>
            <person name="Sun Q."/>
            <person name="Mori K."/>
        </authorList>
    </citation>
    <scope>NUCLEOTIDE SEQUENCE</scope>
    <source>
        <strain evidence="1">NBRC 107169</strain>
    </source>
</reference>
<comment type="caution">
    <text evidence="1">The sequence shown here is derived from an EMBL/GenBank/DDBJ whole genome shotgun (WGS) entry which is preliminary data.</text>
</comment>
<accession>A0ABQ5UTA8</accession>